<evidence type="ECO:0000313" key="1">
    <source>
        <dbReference type="EMBL" id="KAL2471825.1"/>
    </source>
</evidence>
<keyword evidence="2" id="KW-1185">Reference proteome</keyword>
<dbReference type="EMBL" id="JBFOLK010000012">
    <property type="protein sequence ID" value="KAL2471825.1"/>
    <property type="molecule type" value="Genomic_DNA"/>
</dbReference>
<comment type="caution">
    <text evidence="1">The sequence shown here is derived from an EMBL/GenBank/DDBJ whole genome shotgun (WGS) entry which is preliminary data.</text>
</comment>
<dbReference type="PANTHER" id="PTHR15140:SF56">
    <property type="entry name" value="NB-ARC DOMAIN-CONTAINING PROTEIN"/>
    <property type="match status" value="1"/>
</dbReference>
<name>A0ABD1Q6K5_9LAMI</name>
<accession>A0ABD1Q6K5</accession>
<sequence>MVLDAKSISFTRFPTDLAQLVHLRYLVLSSNFKENLKLLNDVFPLPPSEGKLPTLPQRYKFPPKLKKLTLADTLLDWKHMTTLGMLESLEILKLKDSAFKGEWWQPEDGGF</sequence>
<dbReference type="PANTHER" id="PTHR15140">
    <property type="entry name" value="TUBULIN-SPECIFIC CHAPERONE E"/>
    <property type="match status" value="1"/>
</dbReference>
<dbReference type="Gene3D" id="3.80.10.10">
    <property type="entry name" value="Ribonuclease Inhibitor"/>
    <property type="match status" value="1"/>
</dbReference>
<reference evidence="2" key="1">
    <citation type="submission" date="2024-07" db="EMBL/GenBank/DDBJ databases">
        <title>Two chromosome-level genome assemblies of Korean endemic species Abeliophyllum distichum and Forsythia ovata (Oleaceae).</title>
        <authorList>
            <person name="Jang H."/>
        </authorList>
    </citation>
    <scope>NUCLEOTIDE SEQUENCE [LARGE SCALE GENOMIC DNA]</scope>
</reference>
<evidence type="ECO:0000313" key="2">
    <source>
        <dbReference type="Proteomes" id="UP001604336"/>
    </source>
</evidence>
<dbReference type="SUPFAM" id="SSF52058">
    <property type="entry name" value="L domain-like"/>
    <property type="match status" value="1"/>
</dbReference>
<dbReference type="AlphaFoldDB" id="A0ABD1Q6K5"/>
<dbReference type="Proteomes" id="UP001604336">
    <property type="component" value="Unassembled WGS sequence"/>
</dbReference>
<dbReference type="InterPro" id="IPR032675">
    <property type="entry name" value="LRR_dom_sf"/>
</dbReference>
<organism evidence="1 2">
    <name type="scientific">Abeliophyllum distichum</name>
    <dbReference type="NCBI Taxonomy" id="126358"/>
    <lineage>
        <taxon>Eukaryota</taxon>
        <taxon>Viridiplantae</taxon>
        <taxon>Streptophyta</taxon>
        <taxon>Embryophyta</taxon>
        <taxon>Tracheophyta</taxon>
        <taxon>Spermatophyta</taxon>
        <taxon>Magnoliopsida</taxon>
        <taxon>eudicotyledons</taxon>
        <taxon>Gunneridae</taxon>
        <taxon>Pentapetalae</taxon>
        <taxon>asterids</taxon>
        <taxon>lamiids</taxon>
        <taxon>Lamiales</taxon>
        <taxon>Oleaceae</taxon>
        <taxon>Forsythieae</taxon>
        <taxon>Abeliophyllum</taxon>
    </lineage>
</organism>
<gene>
    <name evidence="1" type="ORF">Adt_39961</name>
</gene>
<proteinExistence type="predicted"/>
<protein>
    <submittedName>
        <fullName evidence="1">Late blight resistance proteinR1B-17</fullName>
    </submittedName>
</protein>